<sequence>MAVIEYVLDYYALLESMIPERAGESTSIPDEIVSEPGIYVVINGNEAYVGVSKDVRKRFQQRQGACFELCIPRDALRGAQVYIGSVRYHNHGATAWEYEQRYNGNRTTIFLDGHPYDYEHMLIRAFPEMHPDTQMTNSRKTHSVRNWGRHPIEIKFVPFPDTESEENKSYRLKAGGKL</sequence>
<evidence type="ECO:0000313" key="2">
    <source>
        <dbReference type="Proteomes" id="UP000062788"/>
    </source>
</evidence>
<organism evidence="1 2">
    <name type="scientific">Burkholderia singularis</name>
    <dbReference type="NCBI Taxonomy" id="1503053"/>
    <lineage>
        <taxon>Bacteria</taxon>
        <taxon>Pseudomonadati</taxon>
        <taxon>Pseudomonadota</taxon>
        <taxon>Betaproteobacteria</taxon>
        <taxon>Burkholderiales</taxon>
        <taxon>Burkholderiaceae</taxon>
        <taxon>Burkholderia</taxon>
        <taxon>pseudomallei group</taxon>
    </lineage>
</organism>
<dbReference type="AlphaFoldDB" id="A0A103E4P5"/>
<accession>A0A103E4P5</accession>
<gene>
    <name evidence="1" type="ORF">WS67_10790</name>
</gene>
<dbReference type="RefSeq" id="WP_059516059.1">
    <property type="nucleotide sequence ID" value="NZ_LOWA01000024.1"/>
</dbReference>
<proteinExistence type="predicted"/>
<keyword evidence="2" id="KW-1185">Reference proteome</keyword>
<comment type="caution">
    <text evidence="1">The sequence shown here is derived from an EMBL/GenBank/DDBJ whole genome shotgun (WGS) entry which is preliminary data.</text>
</comment>
<evidence type="ECO:0000313" key="1">
    <source>
        <dbReference type="EMBL" id="KVE28036.1"/>
    </source>
</evidence>
<name>A0A103E4P5_9BURK</name>
<dbReference type="EMBL" id="LOWA01000024">
    <property type="protein sequence ID" value="KVE28036.1"/>
    <property type="molecule type" value="Genomic_DNA"/>
</dbReference>
<reference evidence="1 2" key="1">
    <citation type="submission" date="2015-11" db="EMBL/GenBank/DDBJ databases">
        <title>Expanding the genomic diversity of Burkholderia species for the development of highly accurate diagnostics.</title>
        <authorList>
            <person name="Sahl J."/>
            <person name="Keim P."/>
            <person name="Wagner D."/>
        </authorList>
    </citation>
    <scope>NUCLEOTIDE SEQUENCE [LARGE SCALE GENOMIC DNA]</scope>
    <source>
        <strain evidence="1 2">TSV85</strain>
    </source>
</reference>
<evidence type="ECO:0008006" key="3">
    <source>
        <dbReference type="Google" id="ProtNLM"/>
    </source>
</evidence>
<protein>
    <recommendedName>
        <fullName evidence="3">GIY-YIG domain-containing protein</fullName>
    </recommendedName>
</protein>
<dbReference type="Proteomes" id="UP000062788">
    <property type="component" value="Unassembled WGS sequence"/>
</dbReference>
<dbReference type="OrthoDB" id="9899112at2"/>